<keyword evidence="2" id="KW-0456">Lyase</keyword>
<organism evidence="4 5">
    <name type="scientific">Sphaerobolus stellatus (strain SS14)</name>
    <dbReference type="NCBI Taxonomy" id="990650"/>
    <lineage>
        <taxon>Eukaryota</taxon>
        <taxon>Fungi</taxon>
        <taxon>Dikarya</taxon>
        <taxon>Basidiomycota</taxon>
        <taxon>Agaricomycotina</taxon>
        <taxon>Agaricomycetes</taxon>
        <taxon>Phallomycetidae</taxon>
        <taxon>Geastrales</taxon>
        <taxon>Sphaerobolaceae</taxon>
        <taxon>Sphaerobolus</taxon>
    </lineage>
</organism>
<dbReference type="InterPro" id="IPR008929">
    <property type="entry name" value="Chondroitin_lyas"/>
</dbReference>
<proteinExistence type="predicted"/>
<keyword evidence="5" id="KW-1185">Reference proteome</keyword>
<feature type="domain" description="Alginate lyase" evidence="3">
    <location>
        <begin position="33"/>
        <end position="274"/>
    </location>
</feature>
<dbReference type="EMBL" id="KN837347">
    <property type="protein sequence ID" value="KIJ27093.1"/>
    <property type="molecule type" value="Genomic_DNA"/>
</dbReference>
<dbReference type="Gene3D" id="1.50.10.100">
    <property type="entry name" value="Chondroitin AC/alginate lyase"/>
    <property type="match status" value="1"/>
</dbReference>
<evidence type="ECO:0000256" key="1">
    <source>
        <dbReference type="ARBA" id="ARBA00022729"/>
    </source>
</evidence>
<keyword evidence="1" id="KW-0732">Signal</keyword>
<evidence type="ECO:0000259" key="3">
    <source>
        <dbReference type="Pfam" id="PF05426"/>
    </source>
</evidence>
<accession>A0A0C9TD17</accession>
<dbReference type="AlphaFoldDB" id="A0A0C9TD17"/>
<reference evidence="4 5" key="1">
    <citation type="submission" date="2014-06" db="EMBL/GenBank/DDBJ databases">
        <title>Evolutionary Origins and Diversification of the Mycorrhizal Mutualists.</title>
        <authorList>
            <consortium name="DOE Joint Genome Institute"/>
            <consortium name="Mycorrhizal Genomics Consortium"/>
            <person name="Kohler A."/>
            <person name="Kuo A."/>
            <person name="Nagy L.G."/>
            <person name="Floudas D."/>
            <person name="Copeland A."/>
            <person name="Barry K.W."/>
            <person name="Cichocki N."/>
            <person name="Veneault-Fourrey C."/>
            <person name="LaButti K."/>
            <person name="Lindquist E.A."/>
            <person name="Lipzen A."/>
            <person name="Lundell T."/>
            <person name="Morin E."/>
            <person name="Murat C."/>
            <person name="Riley R."/>
            <person name="Ohm R."/>
            <person name="Sun H."/>
            <person name="Tunlid A."/>
            <person name="Henrissat B."/>
            <person name="Grigoriev I.V."/>
            <person name="Hibbett D.S."/>
            <person name="Martin F."/>
        </authorList>
    </citation>
    <scope>NUCLEOTIDE SEQUENCE [LARGE SCALE GENOMIC DNA]</scope>
    <source>
        <strain evidence="4 5">SS14</strain>
    </source>
</reference>
<dbReference type="HOGENOM" id="CLU_031144_1_0_1"/>
<dbReference type="GO" id="GO:0016829">
    <property type="term" value="F:lyase activity"/>
    <property type="evidence" value="ECO:0007669"/>
    <property type="project" value="UniProtKB-KW"/>
</dbReference>
<dbReference type="SUPFAM" id="SSF48230">
    <property type="entry name" value="Chondroitin AC/alginate lyase"/>
    <property type="match status" value="1"/>
</dbReference>
<gene>
    <name evidence="4" type="ORF">M422DRAFT_71747</name>
</gene>
<dbReference type="Proteomes" id="UP000054279">
    <property type="component" value="Unassembled WGS sequence"/>
</dbReference>
<sequence length="401" mass="43840">MSSSVMRLHFRDLEVCLLHIFHILRLKFLDTAVTNKSVIAPSGDKHDYMSWAPYSWPNCTSVGNTTELAQEEVWTTCPYYTRDGLFNPDGRPINDVGAFQNLSDAMLYNAIVWNFAGTSSSLYSQRIGTKLDIFKTRGAPSHSVSTQFNSIHSDVLQRGSDGQTGSHTGVLDLKGFAKIASGILILRKGGSSDWTTDLDNQFKAWCSEYITWLEAASIALQEAVSTNNHGTFYCNQLVALKLIVNDVAGAKSVTQTYFNTLYQNHIDKSGEQTNAHIQKYAYPSSDVWNRTTSDGATIKDALDWAMGISPVELYPSIVAVGSVFGDPKSVCYDFVNKNDALLWQDPYFLWNQPFSGGSASATTSTGSGGTSSNGGTDKSAIFTVQASYTGLLSVVMSYILA</sequence>
<evidence type="ECO:0000313" key="4">
    <source>
        <dbReference type="EMBL" id="KIJ27093.1"/>
    </source>
</evidence>
<dbReference type="Pfam" id="PF05426">
    <property type="entry name" value="Alginate_lyase"/>
    <property type="match status" value="1"/>
</dbReference>
<evidence type="ECO:0000256" key="2">
    <source>
        <dbReference type="ARBA" id="ARBA00023239"/>
    </source>
</evidence>
<name>A0A0C9TD17_SPHS4</name>
<protein>
    <submittedName>
        <fullName evidence="4">Unplaced genomic scaffold SPHSTscaffold_272, whole genome shotgun sequence</fullName>
    </submittedName>
</protein>
<dbReference type="OrthoDB" id="63533at2759"/>
<dbReference type="GO" id="GO:0042597">
    <property type="term" value="C:periplasmic space"/>
    <property type="evidence" value="ECO:0007669"/>
    <property type="project" value="InterPro"/>
</dbReference>
<dbReference type="InterPro" id="IPR008397">
    <property type="entry name" value="Alginate_lyase_dom"/>
</dbReference>
<evidence type="ECO:0000313" key="5">
    <source>
        <dbReference type="Proteomes" id="UP000054279"/>
    </source>
</evidence>